<evidence type="ECO:0000313" key="1">
    <source>
        <dbReference type="EMBL" id="KAK9134889.1"/>
    </source>
</evidence>
<proteinExistence type="predicted"/>
<dbReference type="EMBL" id="JBBNAF010000006">
    <property type="protein sequence ID" value="KAK9134889.1"/>
    <property type="molecule type" value="Genomic_DNA"/>
</dbReference>
<comment type="caution">
    <text evidence="1">The sequence shown here is derived from an EMBL/GenBank/DDBJ whole genome shotgun (WGS) entry which is preliminary data.</text>
</comment>
<dbReference type="AlphaFoldDB" id="A0AAP0P9C0"/>
<name>A0AAP0P9C0_9MAGN</name>
<protein>
    <submittedName>
        <fullName evidence="1">Uncharacterized protein</fullName>
    </submittedName>
</protein>
<evidence type="ECO:0000313" key="2">
    <source>
        <dbReference type="Proteomes" id="UP001420932"/>
    </source>
</evidence>
<reference evidence="1 2" key="1">
    <citation type="submission" date="2024-01" db="EMBL/GenBank/DDBJ databases">
        <title>Genome assemblies of Stephania.</title>
        <authorList>
            <person name="Yang L."/>
        </authorList>
    </citation>
    <scope>NUCLEOTIDE SEQUENCE [LARGE SCALE GENOMIC DNA]</scope>
    <source>
        <strain evidence="1">YNDBR</strain>
        <tissue evidence="1">Leaf</tissue>
    </source>
</reference>
<organism evidence="1 2">
    <name type="scientific">Stephania yunnanensis</name>
    <dbReference type="NCBI Taxonomy" id="152371"/>
    <lineage>
        <taxon>Eukaryota</taxon>
        <taxon>Viridiplantae</taxon>
        <taxon>Streptophyta</taxon>
        <taxon>Embryophyta</taxon>
        <taxon>Tracheophyta</taxon>
        <taxon>Spermatophyta</taxon>
        <taxon>Magnoliopsida</taxon>
        <taxon>Ranunculales</taxon>
        <taxon>Menispermaceae</taxon>
        <taxon>Menispermoideae</taxon>
        <taxon>Cissampelideae</taxon>
        <taxon>Stephania</taxon>
    </lineage>
</organism>
<keyword evidence="2" id="KW-1185">Reference proteome</keyword>
<dbReference type="Proteomes" id="UP001420932">
    <property type="component" value="Unassembled WGS sequence"/>
</dbReference>
<gene>
    <name evidence="1" type="ORF">Syun_014219</name>
</gene>
<accession>A0AAP0P9C0</accession>
<sequence length="64" mass="7362">MDQTYINVGAFPPSDALHRSPDVVKNEQGCVSHRRLGVKKNEQGFPHIGRVWVKKLVPSHRRRM</sequence>